<dbReference type="Pfam" id="PF07238">
    <property type="entry name" value="PilZ"/>
    <property type="match status" value="1"/>
</dbReference>
<evidence type="ECO:0000313" key="2">
    <source>
        <dbReference type="EMBL" id="SEK28862.1"/>
    </source>
</evidence>
<gene>
    <name evidence="2" type="ORF">SAMN05444354_101196</name>
</gene>
<reference evidence="3" key="1">
    <citation type="submission" date="2016-10" db="EMBL/GenBank/DDBJ databases">
        <authorList>
            <person name="Varghese N."/>
            <person name="Submissions S."/>
        </authorList>
    </citation>
    <scope>NUCLEOTIDE SEQUENCE [LARGE SCALE GENOMIC DNA]</scope>
    <source>
        <strain evidence="3">DSM 17044</strain>
    </source>
</reference>
<dbReference type="RefSeq" id="WP_075004495.1">
    <property type="nucleotide sequence ID" value="NZ_FOAP01000001.1"/>
</dbReference>
<sequence length="162" mass="18344">MSINAWLQEFRALHKRARQKQLNDEEKQLYVMAREQFARALTAAQGMTLRPGEMARQTFRVAQAMQIELSLNTGIVRAMTLDISKGGFSVVLTKPPGEKELVGYTLRMPDGMDPVIGRARVISSKKQIGNYRLSFAFEGMSEYDQDRLEMILFDAALSRIPS</sequence>
<organism evidence="2 3">
    <name type="scientific">Stigmatella aurantiaca</name>
    <dbReference type="NCBI Taxonomy" id="41"/>
    <lineage>
        <taxon>Bacteria</taxon>
        <taxon>Pseudomonadati</taxon>
        <taxon>Myxococcota</taxon>
        <taxon>Myxococcia</taxon>
        <taxon>Myxococcales</taxon>
        <taxon>Cystobacterineae</taxon>
        <taxon>Archangiaceae</taxon>
        <taxon>Stigmatella</taxon>
    </lineage>
</organism>
<dbReference type="Gene3D" id="2.40.10.220">
    <property type="entry name" value="predicted glycosyltransferase like domains"/>
    <property type="match status" value="1"/>
</dbReference>
<dbReference type="Proteomes" id="UP000182719">
    <property type="component" value="Unassembled WGS sequence"/>
</dbReference>
<evidence type="ECO:0000259" key="1">
    <source>
        <dbReference type="Pfam" id="PF07238"/>
    </source>
</evidence>
<proteinExistence type="predicted"/>
<dbReference type="AlphaFoldDB" id="A0A1H7FWK5"/>
<evidence type="ECO:0000313" key="3">
    <source>
        <dbReference type="Proteomes" id="UP000182719"/>
    </source>
</evidence>
<dbReference type="GO" id="GO:0035438">
    <property type="term" value="F:cyclic-di-GMP binding"/>
    <property type="evidence" value="ECO:0007669"/>
    <property type="project" value="InterPro"/>
</dbReference>
<name>A0A1H7FWK5_STIAU</name>
<dbReference type="EMBL" id="FOAP01000001">
    <property type="protein sequence ID" value="SEK28862.1"/>
    <property type="molecule type" value="Genomic_DNA"/>
</dbReference>
<keyword evidence="3" id="KW-1185">Reference proteome</keyword>
<accession>A0A1H7FWK5</accession>
<protein>
    <submittedName>
        <fullName evidence="2">Transcriptional regulator, CarD family</fullName>
    </submittedName>
</protein>
<dbReference type="InterPro" id="IPR009875">
    <property type="entry name" value="PilZ_domain"/>
</dbReference>
<feature type="domain" description="PilZ" evidence="1">
    <location>
        <begin position="56"/>
        <end position="153"/>
    </location>
</feature>
<dbReference type="OrthoDB" id="5509977at2"/>